<evidence type="ECO:0000256" key="10">
    <source>
        <dbReference type="ARBA" id="ARBA00023014"/>
    </source>
</evidence>
<keyword evidence="21" id="KW-1185">Reference proteome</keyword>
<dbReference type="InterPro" id="IPR011604">
    <property type="entry name" value="PDDEXK-like_dom_sf"/>
</dbReference>
<dbReference type="Gene3D" id="3.40.50.300">
    <property type="entry name" value="P-loop containing nucleotide triphosphate hydrolases"/>
    <property type="match status" value="2"/>
</dbReference>
<dbReference type="InterPro" id="IPR038726">
    <property type="entry name" value="PDDEXK_AddAB-type"/>
</dbReference>
<dbReference type="SUPFAM" id="SSF52540">
    <property type="entry name" value="P-loop containing nucleoside triphosphate hydrolases"/>
    <property type="match status" value="1"/>
</dbReference>
<evidence type="ECO:0000313" key="22">
    <source>
        <dbReference type="Proteomes" id="UP000183868"/>
    </source>
</evidence>
<reference evidence="20 21" key="1">
    <citation type="submission" date="2011-09" db="EMBL/GenBank/DDBJ databases">
        <title>The permanent draft genome of Caldithrix abyssi DSM 13497.</title>
        <authorList>
            <consortium name="US DOE Joint Genome Institute (JGI-PGF)"/>
            <person name="Lucas S."/>
            <person name="Han J."/>
            <person name="Lapidus A."/>
            <person name="Bruce D."/>
            <person name="Goodwin L."/>
            <person name="Pitluck S."/>
            <person name="Peters L."/>
            <person name="Kyrpides N."/>
            <person name="Mavromatis K."/>
            <person name="Ivanova N."/>
            <person name="Mikhailova N."/>
            <person name="Chertkov O."/>
            <person name="Detter J.C."/>
            <person name="Tapia R."/>
            <person name="Han C."/>
            <person name="Land M."/>
            <person name="Hauser L."/>
            <person name="Markowitz V."/>
            <person name="Cheng J.-F."/>
            <person name="Hugenholtz P."/>
            <person name="Woyke T."/>
            <person name="Wu D."/>
            <person name="Spring S."/>
            <person name="Brambilla E."/>
            <person name="Klenk H.-P."/>
            <person name="Eisen J.A."/>
        </authorList>
    </citation>
    <scope>NUCLEOTIDE SEQUENCE [LARGE SCALE GENOMIC DNA]</scope>
    <source>
        <strain evidence="20 21">DSM 13497</strain>
    </source>
</reference>
<keyword evidence="7 19" id="KW-0347">Helicase</keyword>
<dbReference type="EMBL" id="CP018099">
    <property type="protein sequence ID" value="APF16900.1"/>
    <property type="molecule type" value="Genomic_DNA"/>
</dbReference>
<dbReference type="Proteomes" id="UP000183868">
    <property type="component" value="Chromosome"/>
</dbReference>
<evidence type="ECO:0000256" key="9">
    <source>
        <dbReference type="ARBA" id="ARBA00023004"/>
    </source>
</evidence>
<dbReference type="PANTHER" id="PTHR11472">
    <property type="entry name" value="DNA REPAIR DEAD HELICASE RAD3/XP-D SUBFAMILY MEMBER"/>
    <property type="match status" value="1"/>
</dbReference>
<dbReference type="GO" id="GO:0043139">
    <property type="term" value="F:5'-3' DNA helicase activity"/>
    <property type="evidence" value="ECO:0007669"/>
    <property type="project" value="UniProtKB-EC"/>
</dbReference>
<dbReference type="Pfam" id="PF00270">
    <property type="entry name" value="DEAD"/>
    <property type="match status" value="1"/>
</dbReference>
<dbReference type="OrthoDB" id="9805194at2"/>
<name>H1XU08_CALAY</name>
<dbReference type="GO" id="GO:0006281">
    <property type="term" value="P:DNA repair"/>
    <property type="evidence" value="ECO:0007669"/>
    <property type="project" value="UniProtKB-KW"/>
</dbReference>
<evidence type="ECO:0000256" key="1">
    <source>
        <dbReference type="ARBA" id="ARBA00001966"/>
    </source>
</evidence>
<dbReference type="GO" id="GO:0005524">
    <property type="term" value="F:ATP binding"/>
    <property type="evidence" value="ECO:0007669"/>
    <property type="project" value="UniProtKB-KW"/>
</dbReference>
<evidence type="ECO:0000256" key="11">
    <source>
        <dbReference type="ARBA" id="ARBA00023125"/>
    </source>
</evidence>
<reference evidence="19 22" key="2">
    <citation type="submission" date="2016-11" db="EMBL/GenBank/DDBJ databases">
        <title>Genomic analysis of Caldithrix abyssi and proposal of a novel bacterial phylum Caldithrichaeota.</title>
        <authorList>
            <person name="Kublanov I."/>
            <person name="Sigalova O."/>
            <person name="Gavrilov S."/>
            <person name="Lebedinsky A."/>
            <person name="Ivanova N."/>
            <person name="Daum C."/>
            <person name="Reddy T."/>
            <person name="Klenk H.P."/>
            <person name="Goker M."/>
            <person name="Reva O."/>
            <person name="Miroshnichenko M."/>
            <person name="Kyprides N."/>
            <person name="Woyke T."/>
            <person name="Gelfand M."/>
        </authorList>
    </citation>
    <scope>NUCLEOTIDE SEQUENCE [LARGE SCALE GENOMIC DNA]</scope>
    <source>
        <strain evidence="19 22">LF13</strain>
    </source>
</reference>
<evidence type="ECO:0000256" key="8">
    <source>
        <dbReference type="ARBA" id="ARBA00022840"/>
    </source>
</evidence>
<dbReference type="AlphaFoldDB" id="H1XU08"/>
<dbReference type="EC" id="5.6.2.3" evidence="15"/>
<keyword evidence="8" id="KW-0067">ATP-binding</keyword>
<feature type="domain" description="Helicase ATP-binding" evidence="17">
    <location>
        <begin position="213"/>
        <end position="438"/>
    </location>
</feature>
<dbReference type="PANTHER" id="PTHR11472:SF34">
    <property type="entry name" value="REGULATOR OF TELOMERE ELONGATION HELICASE 1"/>
    <property type="match status" value="1"/>
</dbReference>
<evidence type="ECO:0000256" key="15">
    <source>
        <dbReference type="ARBA" id="ARBA00044969"/>
    </source>
</evidence>
<dbReference type="EMBL" id="CM001402">
    <property type="protein sequence ID" value="EHO40451.1"/>
    <property type="molecule type" value="Genomic_DNA"/>
</dbReference>
<dbReference type="GO" id="GO:0046872">
    <property type="term" value="F:metal ion binding"/>
    <property type="evidence" value="ECO:0007669"/>
    <property type="project" value="UniProtKB-KW"/>
</dbReference>
<keyword evidence="5" id="KW-0227">DNA damage</keyword>
<dbReference type="STRING" id="880073.Cabys_149"/>
<dbReference type="PROSITE" id="PS51193">
    <property type="entry name" value="HELICASE_ATP_BIND_2"/>
    <property type="match status" value="1"/>
</dbReference>
<evidence type="ECO:0000256" key="14">
    <source>
        <dbReference type="ARBA" id="ARBA00038058"/>
    </source>
</evidence>
<feature type="domain" description="Helicase ATP-binding" evidence="18">
    <location>
        <begin position="191"/>
        <end position="459"/>
    </location>
</feature>
<dbReference type="PaxDb" id="880073-Calab_0813"/>
<dbReference type="Gene3D" id="1.10.275.40">
    <property type="match status" value="1"/>
</dbReference>
<dbReference type="GO" id="GO:0003677">
    <property type="term" value="F:DNA binding"/>
    <property type="evidence" value="ECO:0007669"/>
    <property type="project" value="UniProtKB-KW"/>
</dbReference>
<dbReference type="Proteomes" id="UP000004671">
    <property type="component" value="Chromosome"/>
</dbReference>
<dbReference type="SMART" id="SM00491">
    <property type="entry name" value="HELICc2"/>
    <property type="match status" value="1"/>
</dbReference>
<evidence type="ECO:0000256" key="4">
    <source>
        <dbReference type="ARBA" id="ARBA00022741"/>
    </source>
</evidence>
<dbReference type="eggNOG" id="COG1199">
    <property type="taxonomic scope" value="Bacteria"/>
</dbReference>
<evidence type="ECO:0000256" key="5">
    <source>
        <dbReference type="ARBA" id="ARBA00022763"/>
    </source>
</evidence>
<dbReference type="InParanoid" id="H1XU08"/>
<dbReference type="InterPro" id="IPR045028">
    <property type="entry name" value="DinG/Rad3-like"/>
</dbReference>
<dbReference type="InterPro" id="IPR042493">
    <property type="entry name" value="XPD_DNA_FeS"/>
</dbReference>
<organism evidence="20 21">
    <name type="scientific">Caldithrix abyssi DSM 13497</name>
    <dbReference type="NCBI Taxonomy" id="880073"/>
    <lineage>
        <taxon>Bacteria</taxon>
        <taxon>Pseudomonadati</taxon>
        <taxon>Calditrichota</taxon>
        <taxon>Calditrichia</taxon>
        <taxon>Calditrichales</taxon>
        <taxon>Calditrichaceae</taxon>
        <taxon>Caldithrix</taxon>
    </lineage>
</organism>
<comment type="catalytic activity">
    <reaction evidence="16">
        <text>ATP + H2O = ADP + phosphate + H(+)</text>
        <dbReference type="Rhea" id="RHEA:13065"/>
        <dbReference type="ChEBI" id="CHEBI:15377"/>
        <dbReference type="ChEBI" id="CHEBI:15378"/>
        <dbReference type="ChEBI" id="CHEBI:30616"/>
        <dbReference type="ChEBI" id="CHEBI:43474"/>
        <dbReference type="ChEBI" id="CHEBI:456216"/>
        <dbReference type="EC" id="5.6.2.3"/>
    </reaction>
</comment>
<dbReference type="Pfam" id="PF12705">
    <property type="entry name" value="PDDEXK_1"/>
    <property type="match status" value="1"/>
</dbReference>
<comment type="similarity">
    <text evidence="14">Belongs to the helicase family. DinG subfamily.</text>
</comment>
<dbReference type="InterPro" id="IPR010614">
    <property type="entry name" value="RAD3-like_helicase_DEAD"/>
</dbReference>
<gene>
    <name evidence="19" type="ORF">Cabys_149</name>
    <name evidence="20" type="ORF">Calab_0813</name>
</gene>
<keyword evidence="4" id="KW-0547">Nucleotide-binding</keyword>
<proteinExistence type="inferred from homology"/>
<dbReference type="Gene3D" id="3.90.320.10">
    <property type="match status" value="1"/>
</dbReference>
<dbReference type="KEGG" id="caby:Cabys_149"/>
<dbReference type="SMART" id="SM00487">
    <property type="entry name" value="DEXDc"/>
    <property type="match status" value="1"/>
</dbReference>
<dbReference type="InterPro" id="IPR006555">
    <property type="entry name" value="ATP-dep_Helicase_C"/>
</dbReference>
<evidence type="ECO:0000256" key="13">
    <source>
        <dbReference type="ARBA" id="ARBA00023235"/>
    </source>
</evidence>
<dbReference type="PROSITE" id="PS51192">
    <property type="entry name" value="HELICASE_ATP_BIND_1"/>
    <property type="match status" value="1"/>
</dbReference>
<keyword evidence="10" id="KW-0411">Iron-sulfur</keyword>
<evidence type="ECO:0000259" key="18">
    <source>
        <dbReference type="PROSITE" id="PS51193"/>
    </source>
</evidence>
<evidence type="ECO:0000256" key="2">
    <source>
        <dbReference type="ARBA" id="ARBA00022485"/>
    </source>
</evidence>
<keyword evidence="6" id="KW-0378">Hydrolase</keyword>
<keyword evidence="3" id="KW-0479">Metal-binding</keyword>
<evidence type="ECO:0000256" key="12">
    <source>
        <dbReference type="ARBA" id="ARBA00023204"/>
    </source>
</evidence>
<keyword evidence="12" id="KW-0234">DNA repair</keyword>
<keyword evidence="9" id="KW-0408">Iron</keyword>
<dbReference type="SMART" id="SM00488">
    <property type="entry name" value="DEXDc2"/>
    <property type="match status" value="1"/>
</dbReference>
<dbReference type="InterPro" id="IPR006554">
    <property type="entry name" value="Helicase-like_DEXD_c2"/>
</dbReference>
<keyword evidence="2" id="KW-0004">4Fe-4S</keyword>
<accession>H1XU08</accession>
<evidence type="ECO:0000313" key="21">
    <source>
        <dbReference type="Proteomes" id="UP000004671"/>
    </source>
</evidence>
<sequence length="804" mass="93388">MAIRIENNDIYLAVRDLVHYPPDQPLISSFPLPQRGVLGQKAHRRVQESKQKHFGLFHREFTVNRAYAYRDFTFHIQGRIDGVYQLSDRMEIEEIKSVILRPAEFKRLQIERYPHFSEQLLFYAYLLQDSFDGLEVQTFLILVNLINNQQRSFPIVYNRMQVERMLQVRFEEIVQRILDERQKLAERQALIRKIQFDLPEERPQQQMMMDEVRQALESGAHLMASAPTGTGKTAAALYPAIRHAYLNNKKIFFITSKTTQQRIAVETVLPLIAQGLPLKAMVITASEKMCLNDVFFCHPSFCPYIKDYNQRLLSSNLLPNLLANDFIDPAAISSAAAGAQLCPFEVSMDLLAHVDLIIGDYNYVFDPAAQLRRLFMSKDFSDWILIIDEAHNLYERGMNYLSPQIERRKLAELIAFTAQQRARVYRDLTSGLKEFKSMLDQLQREGELNYEHQQYFLTQLDLKQLDEAFKQFEAAFIRYLIYKIRAKKLIVDDPLEAIFYQLRRFVRVAHIEDRAFVAFFNAMNDGVLHIQCCDPSHYLGEIIDRFHGVIAMSATLDPMEFYRNLLGFSAVRTRFLQLDSPFPLENRKLIIVPGISTRYKDRLRNAPKIAEIIRNTISVKPGNYLVFFPSFEFLQLVNVFLNQIPGEKIIQKPGMKAKERDETLDKLRAGQAPHLLMAVMGGIFSEGVDFSGNMAIGVIVIGPALPQVSFERELLRQYYEETYHMGEEYAYIYPGMNKVIQAVGRLIRSATDKGVVLLIGDRFADERFNLLLPDYWFRKEDDVEITSDYLKALKNFWQKMDRAD</sequence>
<evidence type="ECO:0000256" key="16">
    <source>
        <dbReference type="ARBA" id="ARBA00048954"/>
    </source>
</evidence>
<dbReference type="HOGENOM" id="CLU_006515_7_0_0"/>
<keyword evidence="11" id="KW-0238">DNA-binding</keyword>
<dbReference type="Gene3D" id="1.10.30.20">
    <property type="entry name" value="Bacterial XPD DNA helicase, FeS cluster domain"/>
    <property type="match status" value="1"/>
</dbReference>
<comment type="cofactor">
    <cofactor evidence="1">
        <name>[4Fe-4S] cluster</name>
        <dbReference type="ChEBI" id="CHEBI:49883"/>
    </cofactor>
</comment>
<evidence type="ECO:0000313" key="19">
    <source>
        <dbReference type="EMBL" id="APF16900.1"/>
    </source>
</evidence>
<dbReference type="InterPro" id="IPR011545">
    <property type="entry name" value="DEAD/DEAH_box_helicase_dom"/>
</dbReference>
<dbReference type="InterPro" id="IPR027417">
    <property type="entry name" value="P-loop_NTPase"/>
</dbReference>
<evidence type="ECO:0000256" key="7">
    <source>
        <dbReference type="ARBA" id="ARBA00022806"/>
    </source>
</evidence>
<dbReference type="RefSeq" id="WP_006927436.1">
    <property type="nucleotide sequence ID" value="NZ_CM001402.1"/>
</dbReference>
<dbReference type="Pfam" id="PF13307">
    <property type="entry name" value="Helicase_C_2"/>
    <property type="match status" value="1"/>
</dbReference>
<evidence type="ECO:0000256" key="3">
    <source>
        <dbReference type="ARBA" id="ARBA00022723"/>
    </source>
</evidence>
<evidence type="ECO:0000259" key="17">
    <source>
        <dbReference type="PROSITE" id="PS51192"/>
    </source>
</evidence>
<dbReference type="Pfam" id="PF06733">
    <property type="entry name" value="DEAD_2"/>
    <property type="match status" value="1"/>
</dbReference>
<dbReference type="GO" id="GO:0016818">
    <property type="term" value="F:hydrolase activity, acting on acid anhydrides, in phosphorus-containing anhydrides"/>
    <property type="evidence" value="ECO:0007669"/>
    <property type="project" value="InterPro"/>
</dbReference>
<evidence type="ECO:0000313" key="20">
    <source>
        <dbReference type="EMBL" id="EHO40451.1"/>
    </source>
</evidence>
<keyword evidence="13" id="KW-0413">Isomerase</keyword>
<protein>
    <recommendedName>
        <fullName evidence="15">DNA 5'-3' helicase</fullName>
        <ecNumber evidence="15">5.6.2.3</ecNumber>
    </recommendedName>
</protein>
<dbReference type="GO" id="GO:0051539">
    <property type="term" value="F:4 iron, 4 sulfur cluster binding"/>
    <property type="evidence" value="ECO:0007669"/>
    <property type="project" value="UniProtKB-KW"/>
</dbReference>
<dbReference type="InterPro" id="IPR014013">
    <property type="entry name" value="Helic_SF1/SF2_ATP-bd_DinG/Rad3"/>
</dbReference>
<dbReference type="InterPro" id="IPR014001">
    <property type="entry name" value="Helicase_ATP-bd"/>
</dbReference>
<evidence type="ECO:0000256" key="6">
    <source>
        <dbReference type="ARBA" id="ARBA00022801"/>
    </source>
</evidence>